<proteinExistence type="predicted"/>
<sequence>MVFTEKGFDSRAQQEMSCLSSDWSCGLDNLFLSQMIKNCFFCCIGRRQHRRSDCSGQFSFLKKPFVFAGLLREFCLTGVCIAVKGIGGFGTCGYWM</sequence>
<reference evidence="1" key="1">
    <citation type="submission" date="2022-11" db="EMBL/GenBank/DDBJ databases">
        <authorList>
            <person name="Hyden B.L."/>
            <person name="Feng K."/>
            <person name="Yates T."/>
            <person name="Jawdy S."/>
            <person name="Smart L.B."/>
            <person name="Muchero W."/>
        </authorList>
    </citation>
    <scope>NUCLEOTIDE SEQUENCE</scope>
    <source>
        <tissue evidence="1">Shoot tip</tissue>
    </source>
</reference>
<organism evidence="1 2">
    <name type="scientific">Salix viminalis</name>
    <name type="common">Common osier</name>
    <name type="synonym">Basket willow</name>
    <dbReference type="NCBI Taxonomy" id="40686"/>
    <lineage>
        <taxon>Eukaryota</taxon>
        <taxon>Viridiplantae</taxon>
        <taxon>Streptophyta</taxon>
        <taxon>Embryophyta</taxon>
        <taxon>Tracheophyta</taxon>
        <taxon>Spermatophyta</taxon>
        <taxon>Magnoliopsida</taxon>
        <taxon>eudicotyledons</taxon>
        <taxon>Gunneridae</taxon>
        <taxon>Pentapetalae</taxon>
        <taxon>rosids</taxon>
        <taxon>fabids</taxon>
        <taxon>Malpighiales</taxon>
        <taxon>Salicaceae</taxon>
        <taxon>Saliceae</taxon>
        <taxon>Salix</taxon>
    </lineage>
</organism>
<gene>
    <name evidence="1" type="ORF">OIU85_007377</name>
</gene>
<keyword evidence="2" id="KW-1185">Reference proteome</keyword>
<protein>
    <submittedName>
        <fullName evidence="1">Uncharacterized protein</fullName>
    </submittedName>
</protein>
<dbReference type="AlphaFoldDB" id="A0A9Q0P8P9"/>
<comment type="caution">
    <text evidence="1">The sequence shown here is derived from an EMBL/GenBank/DDBJ whole genome shotgun (WGS) entry which is preliminary data.</text>
</comment>
<name>A0A9Q0P8P9_SALVM</name>
<evidence type="ECO:0000313" key="2">
    <source>
        <dbReference type="Proteomes" id="UP001151529"/>
    </source>
</evidence>
<accession>A0A9Q0P8P9</accession>
<reference evidence="1" key="2">
    <citation type="journal article" date="2023" name="Int. J. Mol. Sci.">
        <title>De Novo Assembly and Annotation of 11 Diverse Shrub Willow (Salix) Genomes Reveals Novel Gene Organization in Sex-Linked Regions.</title>
        <authorList>
            <person name="Hyden B."/>
            <person name="Feng K."/>
            <person name="Yates T.B."/>
            <person name="Jawdy S."/>
            <person name="Cereghino C."/>
            <person name="Smart L.B."/>
            <person name="Muchero W."/>
        </authorList>
    </citation>
    <scope>NUCLEOTIDE SEQUENCE [LARGE SCALE GENOMIC DNA]</scope>
    <source>
        <tissue evidence="1">Shoot tip</tissue>
    </source>
</reference>
<evidence type="ECO:0000313" key="1">
    <source>
        <dbReference type="EMBL" id="KAJ6683680.1"/>
    </source>
</evidence>
<dbReference type="Proteomes" id="UP001151529">
    <property type="component" value="Chromosome 17"/>
</dbReference>
<dbReference type="EMBL" id="JAPFFL010000013">
    <property type="protein sequence ID" value="KAJ6683680.1"/>
    <property type="molecule type" value="Genomic_DNA"/>
</dbReference>